<comment type="similarity">
    <text evidence="1">Belongs to the YciI family.</text>
</comment>
<dbReference type="SUPFAM" id="SSF54909">
    <property type="entry name" value="Dimeric alpha+beta barrel"/>
    <property type="match status" value="1"/>
</dbReference>
<dbReference type="RefSeq" id="WP_138692587.1">
    <property type="nucleotide sequence ID" value="NZ_JBHSAZ010000089.1"/>
</dbReference>
<dbReference type="Gene3D" id="3.30.70.1060">
    <property type="entry name" value="Dimeric alpha+beta barrel"/>
    <property type="match status" value="1"/>
</dbReference>
<protein>
    <submittedName>
        <fullName evidence="4">YciI family protein</fullName>
    </submittedName>
</protein>
<dbReference type="Proteomes" id="UP000306628">
    <property type="component" value="Unassembled WGS sequence"/>
</dbReference>
<feature type="region of interest" description="Disordered" evidence="2">
    <location>
        <begin position="121"/>
        <end position="146"/>
    </location>
</feature>
<evidence type="ECO:0000259" key="3">
    <source>
        <dbReference type="Pfam" id="PF03795"/>
    </source>
</evidence>
<evidence type="ECO:0000313" key="4">
    <source>
        <dbReference type="EMBL" id="TMR31116.1"/>
    </source>
</evidence>
<dbReference type="OrthoDB" id="668782at2"/>
<dbReference type="InterPro" id="IPR005545">
    <property type="entry name" value="YCII"/>
</dbReference>
<feature type="domain" description="YCII-related" evidence="3">
    <location>
        <begin position="1"/>
        <end position="99"/>
    </location>
</feature>
<reference evidence="4 5" key="1">
    <citation type="submission" date="2019-05" db="EMBL/GenBank/DDBJ databases">
        <title>Draft genome sequence of Nonomuraea zeae DSM 100528.</title>
        <authorList>
            <person name="Saricaoglu S."/>
            <person name="Isik K."/>
        </authorList>
    </citation>
    <scope>NUCLEOTIDE SEQUENCE [LARGE SCALE GENOMIC DNA]</scope>
    <source>
        <strain evidence="4 5">DSM 100528</strain>
    </source>
</reference>
<organism evidence="4 5">
    <name type="scientific">Nonomuraea zeae</name>
    <dbReference type="NCBI Taxonomy" id="1642303"/>
    <lineage>
        <taxon>Bacteria</taxon>
        <taxon>Bacillati</taxon>
        <taxon>Actinomycetota</taxon>
        <taxon>Actinomycetes</taxon>
        <taxon>Streptosporangiales</taxon>
        <taxon>Streptosporangiaceae</taxon>
        <taxon>Nonomuraea</taxon>
    </lineage>
</organism>
<dbReference type="EMBL" id="VCKX01000089">
    <property type="protein sequence ID" value="TMR31116.1"/>
    <property type="molecule type" value="Genomic_DNA"/>
</dbReference>
<sequence length="146" mass="15865">MKFMIVGKANAETEAGALPSQELVDNMHAYNESLTRAGVLLAGEGLYPSSHGAQIAYSGGKASVIDGPFAEAKELIAGFWLIQVKSREEAIEWALRVPVPPGHDGIGLDVWRVFDASDVPDESLPAQEREREEALRRRLRADDPPA</sequence>
<accession>A0A5S4GDP7</accession>
<evidence type="ECO:0000313" key="5">
    <source>
        <dbReference type="Proteomes" id="UP000306628"/>
    </source>
</evidence>
<dbReference type="PANTHER" id="PTHR35174">
    <property type="entry name" value="BLL7171 PROTEIN-RELATED"/>
    <property type="match status" value="1"/>
</dbReference>
<dbReference type="Pfam" id="PF03795">
    <property type="entry name" value="YCII"/>
    <property type="match status" value="1"/>
</dbReference>
<evidence type="ECO:0000256" key="2">
    <source>
        <dbReference type="SAM" id="MobiDB-lite"/>
    </source>
</evidence>
<dbReference type="AlphaFoldDB" id="A0A5S4GDP7"/>
<evidence type="ECO:0000256" key="1">
    <source>
        <dbReference type="ARBA" id="ARBA00007689"/>
    </source>
</evidence>
<name>A0A5S4GDP7_9ACTN</name>
<proteinExistence type="inferred from homology"/>
<dbReference type="InterPro" id="IPR011008">
    <property type="entry name" value="Dimeric_a/b-barrel"/>
</dbReference>
<feature type="compositionally biased region" description="Basic and acidic residues" evidence="2">
    <location>
        <begin position="127"/>
        <end position="146"/>
    </location>
</feature>
<dbReference type="PANTHER" id="PTHR35174:SF4">
    <property type="entry name" value="BLL7163 PROTEIN"/>
    <property type="match status" value="1"/>
</dbReference>
<gene>
    <name evidence="4" type="ORF">ETD85_27050</name>
</gene>
<keyword evidence="5" id="KW-1185">Reference proteome</keyword>
<comment type="caution">
    <text evidence="4">The sequence shown here is derived from an EMBL/GenBank/DDBJ whole genome shotgun (WGS) entry which is preliminary data.</text>
</comment>